<dbReference type="PANTHER" id="PTHR10629:SF52">
    <property type="entry name" value="DNA (CYTOSINE-5)-METHYLTRANSFERASE 1"/>
    <property type="match status" value="1"/>
</dbReference>
<evidence type="ECO:0000256" key="7">
    <source>
        <dbReference type="SAM" id="MobiDB-lite"/>
    </source>
</evidence>
<keyword evidence="4 6" id="KW-0949">S-adenosyl-L-methionine</keyword>
<comment type="similarity">
    <text evidence="6">Belongs to the class I-like SAM-binding methyltransferase superfamily. C5-methyltransferase family.</text>
</comment>
<feature type="active site" evidence="6">
    <location>
        <position position="75"/>
    </location>
</feature>
<keyword evidence="8" id="KW-0614">Plasmid</keyword>
<dbReference type="Gene3D" id="3.40.50.150">
    <property type="entry name" value="Vaccinia Virus protein VP39"/>
    <property type="match status" value="1"/>
</dbReference>
<evidence type="ECO:0000256" key="5">
    <source>
        <dbReference type="ARBA" id="ARBA00022747"/>
    </source>
</evidence>
<dbReference type="PROSITE" id="PS51679">
    <property type="entry name" value="SAM_MT_C5"/>
    <property type="match status" value="1"/>
</dbReference>
<dbReference type="Proteomes" id="UP000264006">
    <property type="component" value="Plasmid pEDY32-46I"/>
</dbReference>
<dbReference type="SUPFAM" id="SSF53335">
    <property type="entry name" value="S-adenosyl-L-methionine-dependent methyltransferases"/>
    <property type="match status" value="1"/>
</dbReference>
<dbReference type="RefSeq" id="WP_114594849.1">
    <property type="nucleotide sequence ID" value="NZ_CP031166.1"/>
</dbReference>
<dbReference type="AlphaFoldDB" id="A0A346Y736"/>
<keyword evidence="2 6" id="KW-0489">Methyltransferase</keyword>
<dbReference type="KEGG" id="euz:DVS28_b0543"/>
<dbReference type="Pfam" id="PF00145">
    <property type="entry name" value="DNA_methylase"/>
    <property type="match status" value="1"/>
</dbReference>
<proteinExistence type="inferred from homology"/>
<evidence type="ECO:0000256" key="4">
    <source>
        <dbReference type="ARBA" id="ARBA00022691"/>
    </source>
</evidence>
<dbReference type="GO" id="GO:0044027">
    <property type="term" value="P:negative regulation of gene expression via chromosomal CpG island methylation"/>
    <property type="evidence" value="ECO:0007669"/>
    <property type="project" value="TreeGrafter"/>
</dbReference>
<dbReference type="GO" id="GO:0003886">
    <property type="term" value="F:DNA (cytosine-5-)-methyltransferase activity"/>
    <property type="evidence" value="ECO:0007669"/>
    <property type="project" value="UniProtKB-EC"/>
</dbReference>
<dbReference type="GO" id="GO:0009307">
    <property type="term" value="P:DNA restriction-modification system"/>
    <property type="evidence" value="ECO:0007669"/>
    <property type="project" value="UniProtKB-KW"/>
</dbReference>
<dbReference type="EMBL" id="CP031166">
    <property type="protein sequence ID" value="AXV10283.1"/>
    <property type="molecule type" value="Genomic_DNA"/>
</dbReference>
<evidence type="ECO:0000313" key="8">
    <source>
        <dbReference type="EMBL" id="AXV10283.1"/>
    </source>
</evidence>
<dbReference type="OrthoDB" id="9813719at2"/>
<keyword evidence="3 6" id="KW-0808">Transferase</keyword>
<sequence>MTSPTITDLFCGAGGSSLGATAAGYSVDLALNHWPTGVEVHRINHPDTKHEVCDVSVTDPRRYRPTDVAWMSPSCVGHSRARGARKDTDPSTALTDAEREKRYAHERARATMWDVPRWTEVHRYRAVVVENVVEATSWQLWPAWWQAMELLGYTGEVLSLNSQFFGATPQSRDRIYVVWTAAGVNRPDLTFAPAAWCAPCGRIVGAAQSWRNGRTVGRYAQQYRYTCPECATPVRPAYTPASAAIDLSIPPGIIGERVRPLAAATRARIAAGVARYASRSGIAHAPDPACTVASHLWASRHRPSVPQAVDPDAAGDAPIAVTGSGPAAIVMRNNKGGAEMSTPLDEPLRTLTTAGHQSVVTIPPSLHGVSHPGDVDVDACGLRMLEPHEAAAGMAMSAHPDGRPYELLGTKRDRLRSVGNAVTPPVAAALLERIRSVL</sequence>
<keyword evidence="9" id="KW-1185">Reference proteome</keyword>
<evidence type="ECO:0000256" key="2">
    <source>
        <dbReference type="ARBA" id="ARBA00022603"/>
    </source>
</evidence>
<evidence type="ECO:0000313" key="9">
    <source>
        <dbReference type="Proteomes" id="UP000264006"/>
    </source>
</evidence>
<gene>
    <name evidence="8" type="ORF">DVS28_b0543</name>
</gene>
<feature type="region of interest" description="Disordered" evidence="7">
    <location>
        <begin position="79"/>
        <end position="100"/>
    </location>
</feature>
<accession>A0A346Y736</accession>
<dbReference type="PANTHER" id="PTHR10629">
    <property type="entry name" value="CYTOSINE-SPECIFIC METHYLTRANSFERASE"/>
    <property type="match status" value="1"/>
</dbReference>
<evidence type="ECO:0000256" key="3">
    <source>
        <dbReference type="ARBA" id="ARBA00022679"/>
    </source>
</evidence>
<organism evidence="8 9">
    <name type="scientific">Euzebya pacifica</name>
    <dbReference type="NCBI Taxonomy" id="1608957"/>
    <lineage>
        <taxon>Bacteria</taxon>
        <taxon>Bacillati</taxon>
        <taxon>Actinomycetota</taxon>
        <taxon>Nitriliruptoria</taxon>
        <taxon>Euzebyales</taxon>
    </lineage>
</organism>
<protein>
    <recommendedName>
        <fullName evidence="1">DNA (cytosine-5-)-methyltransferase</fullName>
        <ecNumber evidence="1">2.1.1.37</ecNumber>
    </recommendedName>
</protein>
<dbReference type="PROSITE" id="PS00095">
    <property type="entry name" value="C5_MTASE_2"/>
    <property type="match status" value="1"/>
</dbReference>
<keyword evidence="5" id="KW-0680">Restriction system</keyword>
<dbReference type="EC" id="2.1.1.37" evidence="1"/>
<dbReference type="InterPro" id="IPR001525">
    <property type="entry name" value="C5_MeTfrase"/>
</dbReference>
<dbReference type="GO" id="GO:0003677">
    <property type="term" value="F:DNA binding"/>
    <property type="evidence" value="ECO:0007669"/>
    <property type="project" value="TreeGrafter"/>
</dbReference>
<evidence type="ECO:0000256" key="1">
    <source>
        <dbReference type="ARBA" id="ARBA00011975"/>
    </source>
</evidence>
<dbReference type="PRINTS" id="PR00105">
    <property type="entry name" value="C5METTRFRASE"/>
</dbReference>
<name>A0A346Y736_9ACTN</name>
<geneLocation type="plasmid" evidence="9">
    <name>pedy32-46i</name>
</geneLocation>
<dbReference type="InterPro" id="IPR050390">
    <property type="entry name" value="C5-Methyltransferase"/>
</dbReference>
<dbReference type="InterPro" id="IPR029063">
    <property type="entry name" value="SAM-dependent_MTases_sf"/>
</dbReference>
<dbReference type="InterPro" id="IPR031303">
    <property type="entry name" value="C5_meth_CS"/>
</dbReference>
<dbReference type="GO" id="GO:0032259">
    <property type="term" value="P:methylation"/>
    <property type="evidence" value="ECO:0007669"/>
    <property type="project" value="UniProtKB-KW"/>
</dbReference>
<reference evidence="8 9" key="1">
    <citation type="submission" date="2018-09" db="EMBL/GenBank/DDBJ databases">
        <title>Complete genome sequence of Euzebya sp. DY32-46 isolated from seawater of Pacific Ocean.</title>
        <authorList>
            <person name="Xu L."/>
            <person name="Wu Y.-H."/>
            <person name="Xu X.-W."/>
        </authorList>
    </citation>
    <scope>NUCLEOTIDE SEQUENCE [LARGE SCALE GENOMIC DNA]</scope>
    <source>
        <strain evidence="8 9">DY32-46</strain>
        <plasmid evidence="9">pedy32-46i</plasmid>
    </source>
</reference>
<dbReference type="REBASE" id="261384">
    <property type="entry name" value="M.Esp3246ORFAP"/>
</dbReference>
<evidence type="ECO:0000256" key="6">
    <source>
        <dbReference type="PROSITE-ProRule" id="PRU01016"/>
    </source>
</evidence>